<dbReference type="PANTHER" id="PTHR35560">
    <property type="entry name" value="BLL0132 PROTEIN"/>
    <property type="match status" value="1"/>
</dbReference>
<dbReference type="InterPro" id="IPR029058">
    <property type="entry name" value="AB_hydrolase_fold"/>
</dbReference>
<feature type="chain" id="PRO_5004478096" evidence="2">
    <location>
        <begin position="25"/>
        <end position="582"/>
    </location>
</feature>
<keyword evidence="2" id="KW-0732">Signal</keyword>
<feature type="signal peptide" evidence="2">
    <location>
        <begin position="1"/>
        <end position="24"/>
    </location>
</feature>
<dbReference type="GeneID" id="24105647"/>
<reference evidence="4" key="1">
    <citation type="journal article" date="2013" name="Genome Announc.">
        <title>Draft genome sequence of the basidiomycetous yeast-like fungus Pseudozyma hubeiensis SY62, which produces an abundant amount of the biosurfactant mannosylerythritol lipids.</title>
        <authorList>
            <person name="Konishi M."/>
            <person name="Hatada Y."/>
            <person name="Horiuchi J."/>
        </authorList>
    </citation>
    <scope>NUCLEOTIDE SEQUENCE [LARGE SCALE GENOMIC DNA]</scope>
    <source>
        <strain evidence="4">SY62</strain>
    </source>
</reference>
<gene>
    <name evidence="3" type="ORF">PHSY_000337</name>
</gene>
<evidence type="ECO:0000313" key="3">
    <source>
        <dbReference type="EMBL" id="GAC92781.1"/>
    </source>
</evidence>
<accession>R9NWB8</accession>
<dbReference type="HOGENOM" id="CLU_468614_0_0_1"/>
<keyword evidence="4" id="KW-1185">Reference proteome</keyword>
<dbReference type="AlphaFoldDB" id="R9NWB8"/>
<dbReference type="PANTHER" id="PTHR35560:SF3">
    <property type="entry name" value="PEPTIDASE S9 PROLYL OLIGOPEPTIDASE CATALYTIC DOMAIN-CONTAINING PROTEIN"/>
    <property type="match status" value="1"/>
</dbReference>
<sequence>MVRITAASLTAALLVAVVTPLATALPFLTNSTDFVASDQLEARYDGLGAQTHFERRYLTNLSPPSGYTFSWGIDGYRVSYGTASGQYISRSAISGATKVAQSQVNACAALCNKDSRCHFFHPVEMKGGSEGNVICALYTAKQEKSAATWSAGPSSYGGTVVASYGFTRAVPASASVASSRSTSTSSSKSTSTTSTRSTSTSSTKSTSTTSSASTSRSTSSSSTSSRSTSTSSTTSSSAAATSTLPAAPAGATLVQFRGCASSQSTVPMFVNKNFPISGVSTSDTAWIVQHGSSRNFDDYFSSVRNVVGDQGIILAPNFYANTDSGKWYQPASNLAWNSNDWANGADAVAPSGVSSCSSYDVYDSLVALLGDVSRFPNLQKVYVVAHSGGASMMTKYGLLRPSTGYSFVLANSPSMPYFTTVRPNSTAGCSNYNTWGYGFGSPLPRYVAARLPDGVSGFRSWIAQDITIMTGTLDTYSRDQTGDQSCPVQAQGGQNRRDRGYAWWAYLNLLGGTSTDVSDFYGYQSLVDQGVTSLNPPVFGARYCVVDGVAHDNDAMFASDCGRAAITGASSLPAGPGPIRPA</sequence>
<dbReference type="Gene3D" id="3.40.50.1820">
    <property type="entry name" value="alpha/beta hydrolase"/>
    <property type="match status" value="1"/>
</dbReference>
<proteinExistence type="predicted"/>
<organism evidence="3 4">
    <name type="scientific">Pseudozyma hubeiensis (strain SY62)</name>
    <name type="common">Yeast</name>
    <dbReference type="NCBI Taxonomy" id="1305764"/>
    <lineage>
        <taxon>Eukaryota</taxon>
        <taxon>Fungi</taxon>
        <taxon>Dikarya</taxon>
        <taxon>Basidiomycota</taxon>
        <taxon>Ustilaginomycotina</taxon>
        <taxon>Ustilaginomycetes</taxon>
        <taxon>Ustilaginales</taxon>
        <taxon>Ustilaginaceae</taxon>
        <taxon>Pseudozyma</taxon>
    </lineage>
</organism>
<dbReference type="eggNOG" id="ENOG502RW1P">
    <property type="taxonomic scope" value="Eukaryota"/>
</dbReference>
<evidence type="ECO:0000313" key="4">
    <source>
        <dbReference type="Proteomes" id="UP000014071"/>
    </source>
</evidence>
<protein>
    <submittedName>
        <fullName evidence="3">Uncharacterized protein</fullName>
    </submittedName>
</protein>
<dbReference type="EMBL" id="DF238768">
    <property type="protein sequence ID" value="GAC92781.1"/>
    <property type="molecule type" value="Genomic_DNA"/>
</dbReference>
<dbReference type="SUPFAM" id="SSF53474">
    <property type="entry name" value="alpha/beta-Hydrolases"/>
    <property type="match status" value="1"/>
</dbReference>
<evidence type="ECO:0000256" key="2">
    <source>
        <dbReference type="SAM" id="SignalP"/>
    </source>
</evidence>
<dbReference type="RefSeq" id="XP_012186368.1">
    <property type="nucleotide sequence ID" value="XM_012330978.1"/>
</dbReference>
<dbReference type="OrthoDB" id="5985073at2759"/>
<feature type="region of interest" description="Disordered" evidence="1">
    <location>
        <begin position="177"/>
        <end position="241"/>
    </location>
</feature>
<name>R9NWB8_PSEHS</name>
<evidence type="ECO:0000256" key="1">
    <source>
        <dbReference type="SAM" id="MobiDB-lite"/>
    </source>
</evidence>
<dbReference type="Proteomes" id="UP000014071">
    <property type="component" value="Unassembled WGS sequence"/>
</dbReference>